<keyword evidence="3" id="KW-1185">Reference proteome</keyword>
<reference evidence="2 3" key="1">
    <citation type="submission" date="2016-04" db="EMBL/GenBank/DDBJ databases">
        <title>A degradative enzymes factory behind the ericoid mycorrhizal symbiosis.</title>
        <authorList>
            <consortium name="DOE Joint Genome Institute"/>
            <person name="Martino E."/>
            <person name="Morin E."/>
            <person name="Grelet G."/>
            <person name="Kuo A."/>
            <person name="Kohler A."/>
            <person name="Daghino S."/>
            <person name="Barry K."/>
            <person name="Choi C."/>
            <person name="Cichocki N."/>
            <person name="Clum A."/>
            <person name="Copeland A."/>
            <person name="Hainaut M."/>
            <person name="Haridas S."/>
            <person name="Labutti K."/>
            <person name="Lindquist E."/>
            <person name="Lipzen A."/>
            <person name="Khouja H.-R."/>
            <person name="Murat C."/>
            <person name="Ohm R."/>
            <person name="Olson A."/>
            <person name="Spatafora J."/>
            <person name="Veneault-Fourrey C."/>
            <person name="Henrissat B."/>
            <person name="Grigoriev I."/>
            <person name="Martin F."/>
            <person name="Perotto S."/>
        </authorList>
    </citation>
    <scope>NUCLEOTIDE SEQUENCE [LARGE SCALE GENOMIC DNA]</scope>
    <source>
        <strain evidence="2 3">E</strain>
    </source>
</reference>
<dbReference type="OrthoDB" id="3564904at2759"/>
<name>A0A2J6SP30_9HELO</name>
<dbReference type="RefSeq" id="XP_024729436.1">
    <property type="nucleotide sequence ID" value="XM_024881604.1"/>
</dbReference>
<feature type="compositionally biased region" description="Basic residues" evidence="1">
    <location>
        <begin position="73"/>
        <end position="84"/>
    </location>
</feature>
<feature type="region of interest" description="Disordered" evidence="1">
    <location>
        <begin position="1"/>
        <end position="122"/>
    </location>
</feature>
<evidence type="ECO:0000256" key="1">
    <source>
        <dbReference type="SAM" id="MobiDB-lite"/>
    </source>
</evidence>
<proteinExistence type="predicted"/>
<dbReference type="AlphaFoldDB" id="A0A2J6SP30"/>
<protein>
    <submittedName>
        <fullName evidence="2">Uncharacterized protein</fullName>
    </submittedName>
</protein>
<feature type="compositionally biased region" description="Basic and acidic residues" evidence="1">
    <location>
        <begin position="92"/>
        <end position="122"/>
    </location>
</feature>
<organism evidence="2 3">
    <name type="scientific">Hyaloscypha bicolor E</name>
    <dbReference type="NCBI Taxonomy" id="1095630"/>
    <lineage>
        <taxon>Eukaryota</taxon>
        <taxon>Fungi</taxon>
        <taxon>Dikarya</taxon>
        <taxon>Ascomycota</taxon>
        <taxon>Pezizomycotina</taxon>
        <taxon>Leotiomycetes</taxon>
        <taxon>Helotiales</taxon>
        <taxon>Hyaloscyphaceae</taxon>
        <taxon>Hyaloscypha</taxon>
        <taxon>Hyaloscypha bicolor</taxon>
    </lineage>
</organism>
<dbReference type="Proteomes" id="UP000235371">
    <property type="component" value="Unassembled WGS sequence"/>
</dbReference>
<evidence type="ECO:0000313" key="3">
    <source>
        <dbReference type="Proteomes" id="UP000235371"/>
    </source>
</evidence>
<feature type="compositionally biased region" description="Gly residues" evidence="1">
    <location>
        <begin position="1"/>
        <end position="18"/>
    </location>
</feature>
<dbReference type="GeneID" id="36589681"/>
<sequence length="122" mass="12201">MGLRPGGGTAAAGNGGEGSSTSAGTMESHSTHQGGTMDDSHSTGDPGTMGSAGVGHSTAGLGTMGGSGERGQTKRAARRTRGVPKRAYTWKDPSKKNKAGLKDRMGEGKGKGKVDKGKGRDE</sequence>
<dbReference type="InParanoid" id="A0A2J6SP30"/>
<evidence type="ECO:0000313" key="2">
    <source>
        <dbReference type="EMBL" id="PMD52532.1"/>
    </source>
</evidence>
<dbReference type="EMBL" id="KZ613902">
    <property type="protein sequence ID" value="PMD52532.1"/>
    <property type="molecule type" value="Genomic_DNA"/>
</dbReference>
<gene>
    <name evidence="2" type="ORF">K444DRAFT_619910</name>
</gene>
<accession>A0A2J6SP30</accession>